<evidence type="ECO:0000256" key="11">
    <source>
        <dbReference type="RuleBase" id="RU003357"/>
    </source>
</evidence>
<keyword evidence="2 10" id="KW-0813">Transport</keyword>
<keyword evidence="8 14" id="KW-0675">Receptor</keyword>
<evidence type="ECO:0000256" key="1">
    <source>
        <dbReference type="ARBA" id="ARBA00004571"/>
    </source>
</evidence>
<dbReference type="InterPro" id="IPR037066">
    <property type="entry name" value="Plug_dom_sf"/>
</dbReference>
<name>A0A917IS67_9BACT</name>
<reference evidence="14" key="1">
    <citation type="journal article" date="2014" name="Int. J. Syst. Evol. Microbiol.">
        <title>Complete genome sequence of Corynebacterium casei LMG S-19264T (=DSM 44701T), isolated from a smear-ripened cheese.</title>
        <authorList>
            <consortium name="US DOE Joint Genome Institute (JGI-PGF)"/>
            <person name="Walter F."/>
            <person name="Albersmeier A."/>
            <person name="Kalinowski J."/>
            <person name="Ruckert C."/>
        </authorList>
    </citation>
    <scope>NUCLEOTIDE SEQUENCE</scope>
    <source>
        <strain evidence="14">CGMCC 1.15290</strain>
    </source>
</reference>
<evidence type="ECO:0000259" key="13">
    <source>
        <dbReference type="Pfam" id="PF07715"/>
    </source>
</evidence>
<dbReference type="RefSeq" id="WP_188950645.1">
    <property type="nucleotide sequence ID" value="NZ_BMIB01000001.1"/>
</dbReference>
<comment type="caution">
    <text evidence="14">The sequence shown here is derived from an EMBL/GenBank/DDBJ whole genome shotgun (WGS) entry which is preliminary data.</text>
</comment>
<keyword evidence="4 10" id="KW-0812">Transmembrane</keyword>
<keyword evidence="15" id="KW-1185">Reference proteome</keyword>
<comment type="similarity">
    <text evidence="10 11">Belongs to the TonB-dependent receptor family.</text>
</comment>
<dbReference type="GO" id="GO:0044718">
    <property type="term" value="P:siderophore transmembrane transport"/>
    <property type="evidence" value="ECO:0007669"/>
    <property type="project" value="TreeGrafter"/>
</dbReference>
<evidence type="ECO:0000313" key="15">
    <source>
        <dbReference type="Proteomes" id="UP000627292"/>
    </source>
</evidence>
<evidence type="ECO:0000313" key="14">
    <source>
        <dbReference type="EMBL" id="GGH60112.1"/>
    </source>
</evidence>
<evidence type="ECO:0000256" key="7">
    <source>
        <dbReference type="ARBA" id="ARBA00023136"/>
    </source>
</evidence>
<keyword evidence="3 10" id="KW-1134">Transmembrane beta strand</keyword>
<dbReference type="GO" id="GO:0015344">
    <property type="term" value="F:siderophore uptake transmembrane transporter activity"/>
    <property type="evidence" value="ECO:0007669"/>
    <property type="project" value="TreeGrafter"/>
</dbReference>
<dbReference type="AlphaFoldDB" id="A0A917IS67"/>
<dbReference type="GO" id="GO:0009279">
    <property type="term" value="C:cell outer membrane"/>
    <property type="evidence" value="ECO:0007669"/>
    <property type="project" value="UniProtKB-SubCell"/>
</dbReference>
<reference evidence="14" key="2">
    <citation type="submission" date="2020-09" db="EMBL/GenBank/DDBJ databases">
        <authorList>
            <person name="Sun Q."/>
            <person name="Zhou Y."/>
        </authorList>
    </citation>
    <scope>NUCLEOTIDE SEQUENCE</scope>
    <source>
        <strain evidence="14">CGMCC 1.15290</strain>
    </source>
</reference>
<dbReference type="Proteomes" id="UP000627292">
    <property type="component" value="Unassembled WGS sequence"/>
</dbReference>
<dbReference type="EMBL" id="BMIB01000001">
    <property type="protein sequence ID" value="GGH60112.1"/>
    <property type="molecule type" value="Genomic_DNA"/>
</dbReference>
<organism evidence="14 15">
    <name type="scientific">Filimonas zeae</name>
    <dbReference type="NCBI Taxonomy" id="1737353"/>
    <lineage>
        <taxon>Bacteria</taxon>
        <taxon>Pseudomonadati</taxon>
        <taxon>Bacteroidota</taxon>
        <taxon>Chitinophagia</taxon>
        <taxon>Chitinophagales</taxon>
        <taxon>Chitinophagaceae</taxon>
        <taxon>Filimonas</taxon>
    </lineage>
</organism>
<accession>A0A917IS67</accession>
<dbReference type="PANTHER" id="PTHR30069:SF29">
    <property type="entry name" value="HEMOGLOBIN AND HEMOGLOBIN-HAPTOGLOBIN-BINDING PROTEIN 1-RELATED"/>
    <property type="match status" value="1"/>
</dbReference>
<keyword evidence="6 11" id="KW-0798">TonB box</keyword>
<evidence type="ECO:0000256" key="8">
    <source>
        <dbReference type="ARBA" id="ARBA00023170"/>
    </source>
</evidence>
<feature type="domain" description="TonB-dependent receptor plug" evidence="13">
    <location>
        <begin position="45"/>
        <end position="147"/>
    </location>
</feature>
<evidence type="ECO:0000256" key="4">
    <source>
        <dbReference type="ARBA" id="ARBA00022692"/>
    </source>
</evidence>
<dbReference type="Gene3D" id="2.40.170.20">
    <property type="entry name" value="TonB-dependent receptor, beta-barrel domain"/>
    <property type="match status" value="1"/>
</dbReference>
<keyword evidence="9 10" id="KW-0998">Cell outer membrane</keyword>
<gene>
    <name evidence="14" type="ORF">GCM10011379_07600</name>
</gene>
<dbReference type="Pfam" id="PF00593">
    <property type="entry name" value="TonB_dep_Rec_b-barrel"/>
    <property type="match status" value="1"/>
</dbReference>
<dbReference type="InterPro" id="IPR012910">
    <property type="entry name" value="Plug_dom"/>
</dbReference>
<sequence>MKYQWLTGITCLCICSAGYAQQDSVTASGKLEEVVVTATKSARPLQDVPMPVTVINRQTIEKMGSMRLNEVLAEQTGLQIVSDHGTGIQMQGMSADYVLILIDGEPLIGRNAGTLDLSRITIANIERIEIVKGPASSLYGSEAMGGVINIITRKLPSVLTGSLHARQRKYSTTDVTAEMGQQLQRFGWSVFGNYYRTNGYYTVDSISKAIPSYRTYTAGTGLRYALSSKINFSLNARLYREEQDNKYLVTGTSSNSIVGTHTNLTEVTVTPTLSIQLNSRQRLQVKNYYTSYRTRTTDNTVADGKLYDESYFNQSFNRTEAQYDLQLSSAHLTTAGAGNIIEVAKATRYDNRNTFNQQYLFAQHQWQVNNRFNLVAGLRFDKHNEYASRLSPKLAMQYRFARWITVKASAGGGYKAPTFSQLLLNFTSPLVGYTVLGNRIITENVQKLQQNGQIASLYIDPATIPTIKAESSMGYNAGADITPVSNLRLSVNLFRNNIKDLIDTRAIALKTNGQNVFSYFNYNNVFTQGVDVQLTYTPARNLTLSAGYQYLEAKDQEVLNQIKAGKIYYRDANGDERKVKTSQYGGLYNRSKHSGNVKLNYENKKYAFNVMARAIYRGRFGYGGDVNANSILDDKREYADGYTVCNLAVQKSIRSIVLEAGVNNVFKAASAYDPTLAPTVWYGGVIVKFGAREKSISTSNK</sequence>
<dbReference type="Pfam" id="PF07715">
    <property type="entry name" value="Plug"/>
    <property type="match status" value="1"/>
</dbReference>
<evidence type="ECO:0000256" key="3">
    <source>
        <dbReference type="ARBA" id="ARBA00022452"/>
    </source>
</evidence>
<evidence type="ECO:0000256" key="6">
    <source>
        <dbReference type="ARBA" id="ARBA00023077"/>
    </source>
</evidence>
<evidence type="ECO:0000256" key="9">
    <source>
        <dbReference type="ARBA" id="ARBA00023237"/>
    </source>
</evidence>
<dbReference type="Gene3D" id="2.170.130.10">
    <property type="entry name" value="TonB-dependent receptor, plug domain"/>
    <property type="match status" value="1"/>
</dbReference>
<comment type="subcellular location">
    <subcellularLocation>
        <location evidence="1 10">Cell outer membrane</location>
        <topology evidence="1 10">Multi-pass membrane protein</topology>
    </subcellularLocation>
</comment>
<dbReference type="PANTHER" id="PTHR30069">
    <property type="entry name" value="TONB-DEPENDENT OUTER MEMBRANE RECEPTOR"/>
    <property type="match status" value="1"/>
</dbReference>
<evidence type="ECO:0000256" key="2">
    <source>
        <dbReference type="ARBA" id="ARBA00022448"/>
    </source>
</evidence>
<protein>
    <submittedName>
        <fullName evidence="14">TonB-dependent receptor</fullName>
    </submittedName>
</protein>
<dbReference type="InterPro" id="IPR000531">
    <property type="entry name" value="Beta-barrel_TonB"/>
</dbReference>
<evidence type="ECO:0000259" key="12">
    <source>
        <dbReference type="Pfam" id="PF00593"/>
    </source>
</evidence>
<dbReference type="SUPFAM" id="SSF56935">
    <property type="entry name" value="Porins"/>
    <property type="match status" value="1"/>
</dbReference>
<dbReference type="CDD" id="cd01347">
    <property type="entry name" value="ligand_gated_channel"/>
    <property type="match status" value="1"/>
</dbReference>
<feature type="domain" description="TonB-dependent receptor-like beta-barrel" evidence="12">
    <location>
        <begin position="177"/>
        <end position="665"/>
    </location>
</feature>
<proteinExistence type="inferred from homology"/>
<evidence type="ECO:0000256" key="10">
    <source>
        <dbReference type="PROSITE-ProRule" id="PRU01360"/>
    </source>
</evidence>
<dbReference type="PROSITE" id="PS52016">
    <property type="entry name" value="TONB_DEPENDENT_REC_3"/>
    <property type="match status" value="1"/>
</dbReference>
<keyword evidence="5" id="KW-0732">Signal</keyword>
<dbReference type="InterPro" id="IPR039426">
    <property type="entry name" value="TonB-dep_rcpt-like"/>
</dbReference>
<dbReference type="InterPro" id="IPR036942">
    <property type="entry name" value="Beta-barrel_TonB_sf"/>
</dbReference>
<keyword evidence="7 10" id="KW-0472">Membrane</keyword>
<evidence type="ECO:0000256" key="5">
    <source>
        <dbReference type="ARBA" id="ARBA00022729"/>
    </source>
</evidence>